<feature type="signal peptide" evidence="2">
    <location>
        <begin position="1"/>
        <end position="20"/>
    </location>
</feature>
<dbReference type="InterPro" id="IPR023058">
    <property type="entry name" value="PPIase_PpiC_CS"/>
</dbReference>
<evidence type="ECO:0000313" key="5">
    <source>
        <dbReference type="Proteomes" id="UP000441336"/>
    </source>
</evidence>
<evidence type="ECO:0000256" key="1">
    <source>
        <dbReference type="PROSITE-ProRule" id="PRU00278"/>
    </source>
</evidence>
<keyword evidence="1" id="KW-0697">Rotamase</keyword>
<proteinExistence type="predicted"/>
<dbReference type="Gene3D" id="3.10.50.40">
    <property type="match status" value="2"/>
</dbReference>
<dbReference type="AlphaFoldDB" id="A0A7K1TEC1"/>
<evidence type="ECO:0000313" key="4">
    <source>
        <dbReference type="EMBL" id="MVN76759.1"/>
    </source>
</evidence>
<name>A0A7K1TEC1_9BACT</name>
<accession>A0A7K1TEC1</accession>
<dbReference type="InterPro" id="IPR000297">
    <property type="entry name" value="PPIase_PpiC"/>
</dbReference>
<sequence>MHSRLPLAGAAAAATLLQLAACQTSKPTTTTTSASSALAAGATPVASGPALETLGTYQVPASEFAYVYRKNNATAADYGTRAGVNEYLTLYTNFRLKVLDAEKHGLDTTQAFRRELDGYKQQLAQPYLTEKGVTDQLVREAYARMGQEVNASHILVRVAPDASPADTLAAYQKVQALRQRVTGGEDFGTVARTTSEDPSAQENGGKLGYFTAMQMVYPFETAAYLTPVGQVSQPIRTRFGYHLIKVNDRRAAQGEIKVAHLMVRVTPQAPRADSVAAHKKIAELYARLRKGESWNKLVAQFSEDAGSAPNGGELPPFSTGRMIPSFEEVAFKLQKPGDISAPVQTPYGWHIIKLIEKQPLPPFATLEPTLKSKVAKDSRSELNRAAFLKRIRQEDQFVEIPAAKALAFAQADTALVKGRYKFNPATMTASGAKASKNTKKMGGDKLPLFTIKGQPYPVSSFLTYVQQNQRPRPTAEPAFAMQQLYDQYVDQSLTDFEKASLPTKYEDYRMLVQEYRDGILLFQLMDEKVWSKAIEDTTGLRKFFMANQANYQFGQRARGTVISAATPQLLARAQRELAAGRYAVAGKAGSALVHFKAGTATPANAGGSAVLDDAARRLAQDTALAVTVAGHIRKGESPALARQRATAAIDYLAKAGKIERRRLTLAPASAATTATGDTRLAFFSNSPAALEAILNQQNPLAVQIQQRTFQKGDNKVMDDYLTRPAGTYTTQRDGRYYAVVVKQNLPAGPKMLTDARGQATSDYQNYLEKQWIEQLRQQYPVQVNDAEVSKLITK</sequence>
<feature type="domain" description="PpiC" evidence="3">
    <location>
        <begin position="146"/>
        <end position="248"/>
    </location>
</feature>
<dbReference type="RefSeq" id="WP_157564980.1">
    <property type="nucleotide sequence ID" value="NZ_WQKZ01000002.1"/>
</dbReference>
<feature type="chain" id="PRO_5029809402" evidence="2">
    <location>
        <begin position="21"/>
        <end position="794"/>
    </location>
</feature>
<dbReference type="PANTHER" id="PTHR47245">
    <property type="entry name" value="PEPTIDYLPROLYL ISOMERASE"/>
    <property type="match status" value="1"/>
</dbReference>
<keyword evidence="1 4" id="KW-0413">Isomerase</keyword>
<dbReference type="InterPro" id="IPR050245">
    <property type="entry name" value="PrsA_foldase"/>
</dbReference>
<dbReference type="InterPro" id="IPR046357">
    <property type="entry name" value="PPIase_dom_sf"/>
</dbReference>
<dbReference type="SUPFAM" id="SSF54534">
    <property type="entry name" value="FKBP-like"/>
    <property type="match status" value="2"/>
</dbReference>
<dbReference type="PROSITE" id="PS50198">
    <property type="entry name" value="PPIC_PPIASE_2"/>
    <property type="match status" value="2"/>
</dbReference>
<dbReference type="Proteomes" id="UP000441336">
    <property type="component" value="Unassembled WGS sequence"/>
</dbReference>
<reference evidence="4 5" key="1">
    <citation type="submission" date="2019-12" db="EMBL/GenBank/DDBJ databases">
        <title>Hymenobacter sp. HMF4947 Genome sequencing and assembly.</title>
        <authorList>
            <person name="Kang H."/>
            <person name="Cha I."/>
            <person name="Kim H."/>
            <person name="Joh K."/>
        </authorList>
    </citation>
    <scope>NUCLEOTIDE SEQUENCE [LARGE SCALE GENOMIC DNA]</scope>
    <source>
        <strain evidence="4 5">HMF4947</strain>
    </source>
</reference>
<organism evidence="4 5">
    <name type="scientific">Hymenobacter ginkgonis</name>
    <dbReference type="NCBI Taxonomy" id="2682976"/>
    <lineage>
        <taxon>Bacteria</taxon>
        <taxon>Pseudomonadati</taxon>
        <taxon>Bacteroidota</taxon>
        <taxon>Cytophagia</taxon>
        <taxon>Cytophagales</taxon>
        <taxon>Hymenobacteraceae</taxon>
        <taxon>Hymenobacter</taxon>
    </lineage>
</organism>
<comment type="caution">
    <text evidence="4">The sequence shown here is derived from an EMBL/GenBank/DDBJ whole genome shotgun (WGS) entry which is preliminary data.</text>
</comment>
<keyword evidence="5" id="KW-1185">Reference proteome</keyword>
<dbReference type="InterPro" id="IPR036737">
    <property type="entry name" value="OmpA-like_sf"/>
</dbReference>
<evidence type="ECO:0000256" key="2">
    <source>
        <dbReference type="SAM" id="SignalP"/>
    </source>
</evidence>
<dbReference type="PROSITE" id="PS01096">
    <property type="entry name" value="PPIC_PPIASE_1"/>
    <property type="match status" value="1"/>
</dbReference>
<evidence type="ECO:0000259" key="3">
    <source>
        <dbReference type="PROSITE" id="PS50198"/>
    </source>
</evidence>
<dbReference type="SUPFAM" id="SSF103088">
    <property type="entry name" value="OmpA-like"/>
    <property type="match status" value="1"/>
</dbReference>
<keyword evidence="2" id="KW-0732">Signal</keyword>
<feature type="domain" description="PpiC" evidence="3">
    <location>
        <begin position="253"/>
        <end position="356"/>
    </location>
</feature>
<protein>
    <submittedName>
        <fullName evidence="4">Peptidylprolyl isomerase</fullName>
    </submittedName>
</protein>
<dbReference type="EMBL" id="WQKZ01000002">
    <property type="protein sequence ID" value="MVN76759.1"/>
    <property type="molecule type" value="Genomic_DNA"/>
</dbReference>
<dbReference type="PANTHER" id="PTHR47245:SF2">
    <property type="entry name" value="PEPTIDYL-PROLYL CIS-TRANS ISOMERASE HP_0175-RELATED"/>
    <property type="match status" value="1"/>
</dbReference>
<gene>
    <name evidence="4" type="ORF">GO988_10540</name>
</gene>
<dbReference type="GO" id="GO:0003755">
    <property type="term" value="F:peptidyl-prolyl cis-trans isomerase activity"/>
    <property type="evidence" value="ECO:0007669"/>
    <property type="project" value="UniProtKB-KW"/>
</dbReference>
<dbReference type="Pfam" id="PF00639">
    <property type="entry name" value="Rotamase"/>
    <property type="match status" value="2"/>
</dbReference>